<evidence type="ECO:0000313" key="3">
    <source>
        <dbReference type="Proteomes" id="UP000190888"/>
    </source>
</evidence>
<evidence type="ECO:0000256" key="1">
    <source>
        <dbReference type="SAM" id="SignalP"/>
    </source>
</evidence>
<dbReference type="EMBL" id="FUWH01000006">
    <property type="protein sequence ID" value="SJZ92280.1"/>
    <property type="molecule type" value="Genomic_DNA"/>
</dbReference>
<evidence type="ECO:0000313" key="2">
    <source>
        <dbReference type="EMBL" id="SJZ92280.1"/>
    </source>
</evidence>
<gene>
    <name evidence="2" type="ORF">SAMN04488132_10668</name>
</gene>
<dbReference type="AlphaFoldDB" id="A0A1T4PL55"/>
<organism evidence="2 3">
    <name type="scientific">Sediminibacterium ginsengisoli</name>
    <dbReference type="NCBI Taxonomy" id="413434"/>
    <lineage>
        <taxon>Bacteria</taxon>
        <taxon>Pseudomonadati</taxon>
        <taxon>Bacteroidota</taxon>
        <taxon>Chitinophagia</taxon>
        <taxon>Chitinophagales</taxon>
        <taxon>Chitinophagaceae</taxon>
        <taxon>Sediminibacterium</taxon>
    </lineage>
</organism>
<proteinExistence type="predicted"/>
<sequence length="243" mass="28131">MQFFNRKAILLMALLLSLAGQAQVKTDGLGTWNVISGKINFNSKWNAFGEAQLRSQQFFNGFSYYEYKGGIGYNIQKNLTVLVGVGNYHTYTPFGNFTDPELANEVRTWEQLTITNNISRLKLEHRYRIEQRFIGSSFHSRFRYRMNGILPINHKVLQPKTWYAGASAEVFILDKAPHFEQSRLFLGLGYQLNEKLTLQTGFIHRFDQTSSYTTFSKNFIQTTLFFDFGQSKSGRERHPSTED</sequence>
<dbReference type="Proteomes" id="UP000190888">
    <property type="component" value="Unassembled WGS sequence"/>
</dbReference>
<keyword evidence="3" id="KW-1185">Reference proteome</keyword>
<evidence type="ECO:0008006" key="4">
    <source>
        <dbReference type="Google" id="ProtNLM"/>
    </source>
</evidence>
<feature type="chain" id="PRO_5013250496" description="Outer membrane protein beta-barrel domain-containing protein" evidence="1">
    <location>
        <begin position="23"/>
        <end position="243"/>
    </location>
</feature>
<dbReference type="OrthoDB" id="1118734at2"/>
<name>A0A1T4PL55_9BACT</name>
<reference evidence="2 3" key="1">
    <citation type="submission" date="2017-02" db="EMBL/GenBank/DDBJ databases">
        <authorList>
            <person name="Peterson S.W."/>
        </authorList>
    </citation>
    <scope>NUCLEOTIDE SEQUENCE [LARGE SCALE GENOMIC DNA]</scope>
    <source>
        <strain evidence="2 3">DSM 22335</strain>
    </source>
</reference>
<dbReference type="InterPro" id="IPR019619">
    <property type="entry name" value="DUF2490"/>
</dbReference>
<dbReference type="STRING" id="413434.SAMN04488132_10668"/>
<dbReference type="Pfam" id="PF10677">
    <property type="entry name" value="DUF2490"/>
    <property type="match status" value="1"/>
</dbReference>
<protein>
    <recommendedName>
        <fullName evidence="4">Outer membrane protein beta-barrel domain-containing protein</fullName>
    </recommendedName>
</protein>
<accession>A0A1T4PL55</accession>
<feature type="signal peptide" evidence="1">
    <location>
        <begin position="1"/>
        <end position="22"/>
    </location>
</feature>
<keyword evidence="1" id="KW-0732">Signal</keyword>